<dbReference type="PANTHER" id="PTHR21040">
    <property type="entry name" value="BCDNA.GH04120"/>
    <property type="match status" value="1"/>
</dbReference>
<dbReference type="RefSeq" id="WP_226393456.1">
    <property type="nucleotide sequence ID" value="NZ_JADCKB010000026.1"/>
</dbReference>
<comment type="similarity">
    <text evidence="1">Belongs to the glycosyl hydrolase 20 family.</text>
</comment>
<evidence type="ECO:0000259" key="4">
    <source>
        <dbReference type="Pfam" id="PF18088"/>
    </source>
</evidence>
<dbReference type="Gene3D" id="3.20.20.80">
    <property type="entry name" value="Glycosidases"/>
    <property type="match status" value="1"/>
</dbReference>
<evidence type="ECO:0000256" key="2">
    <source>
        <dbReference type="ARBA" id="ARBA00022801"/>
    </source>
</evidence>
<keyword evidence="6" id="KW-1185">Reference proteome</keyword>
<name>A0A9D5R9W5_9FIRM</name>
<proteinExistence type="inferred from homology"/>
<feature type="domain" description="Glycoside Hydrolase 20C C-terminal" evidence="4">
    <location>
        <begin position="334"/>
        <end position="510"/>
    </location>
</feature>
<protein>
    <submittedName>
        <fullName evidence="5">Beta-N-acetylhexosaminidase</fullName>
    </submittedName>
</protein>
<dbReference type="CDD" id="cd06565">
    <property type="entry name" value="GH20_GcnA-like"/>
    <property type="match status" value="1"/>
</dbReference>
<dbReference type="EMBL" id="JADCKB010000026">
    <property type="protein sequence ID" value="MBE5040914.1"/>
    <property type="molecule type" value="Genomic_DNA"/>
</dbReference>
<dbReference type="GO" id="GO:0005975">
    <property type="term" value="P:carbohydrate metabolic process"/>
    <property type="evidence" value="ECO:0007669"/>
    <property type="project" value="InterPro"/>
</dbReference>
<comment type="caution">
    <text evidence="5">The sequence shown here is derived from an EMBL/GenBank/DDBJ whole genome shotgun (WGS) entry which is preliminary data.</text>
</comment>
<evidence type="ECO:0000256" key="1">
    <source>
        <dbReference type="ARBA" id="ARBA00006285"/>
    </source>
</evidence>
<dbReference type="Gene3D" id="1.20.120.670">
    <property type="entry name" value="N-acetyl-b-d-glucoasminidase"/>
    <property type="match status" value="1"/>
</dbReference>
<accession>A0A9D5R9W5</accession>
<dbReference type="SUPFAM" id="SSF51445">
    <property type="entry name" value="(Trans)glycosidases"/>
    <property type="match status" value="1"/>
</dbReference>
<evidence type="ECO:0000313" key="6">
    <source>
        <dbReference type="Proteomes" id="UP000806542"/>
    </source>
</evidence>
<feature type="domain" description="Glycoside hydrolase family 20 catalytic" evidence="3">
    <location>
        <begin position="3"/>
        <end position="211"/>
    </location>
</feature>
<reference evidence="5" key="1">
    <citation type="submission" date="2020-10" db="EMBL/GenBank/DDBJ databases">
        <title>ChiBAC.</title>
        <authorList>
            <person name="Zenner C."/>
            <person name="Hitch T.C.A."/>
            <person name="Clavel T."/>
        </authorList>
    </citation>
    <scope>NUCLEOTIDE SEQUENCE</scope>
    <source>
        <strain evidence="5">DSM 107454</strain>
    </source>
</reference>
<dbReference type="Proteomes" id="UP000806542">
    <property type="component" value="Unassembled WGS sequence"/>
</dbReference>
<evidence type="ECO:0000259" key="3">
    <source>
        <dbReference type="Pfam" id="PF00728"/>
    </source>
</evidence>
<dbReference type="InterPro" id="IPR038901">
    <property type="entry name" value="HEXDC-like"/>
</dbReference>
<dbReference type="AlphaFoldDB" id="A0A9D5R9W5"/>
<dbReference type="PANTHER" id="PTHR21040:SF8">
    <property type="entry name" value="BCDNA.GH04120"/>
    <property type="match status" value="1"/>
</dbReference>
<dbReference type="GO" id="GO:0004563">
    <property type="term" value="F:beta-N-acetylhexosaminidase activity"/>
    <property type="evidence" value="ECO:0007669"/>
    <property type="project" value="UniProtKB-ARBA"/>
</dbReference>
<sequence length="535" mass="63110">MNFKRKGIMIDCSRNAVRSVNAIKKFIDLMKQLEFNTLMLYTEDTYEIDTQPYFGYLRGRYSKAELKEIDTYCILNGIELIPCIQTLAHLNGIVNWKIYEEITDCNDILLVDDDRTYSLIDDMLRNISETFSSKNIHIGMDEAWMLGLGKYLKRNGYTKPTVIMQKHLERVAFIAKKYGFKPMMWSDMFFRIVSDGYRVQSPDEIDENICNILPKNVTPVFWNYYSLEKSFYDVMMQAHKNFKKNFWFAGGLWTWTGFVPHNLYSIETSKVAIESCIDHEVENIFFTMWGDNGVESSLFSILPSMYYVSQLLKGISDDKKIKQGFRSFCGIEYDDFIQIDIPEINYILENKIKNVNPEKYMLYTDYFLGIFDSITDSSRNQIYKETAKKIEKLTSDKNYGYMFKNIQALLKVLAIKNDLGIRTRCAYQAKDKIELKSLIMDYENIEAELHNFYEAFKTLWYKENKPYGFEIHENRIGGLMLRTKSCRKRLEDYVNGVIVKIDELEEIILDPECDPDGQKREISRNEWNKYFVNIM</sequence>
<dbReference type="InterPro" id="IPR017853">
    <property type="entry name" value="GH"/>
</dbReference>
<organism evidence="5 6">
    <name type="scientific">Ructibacterium gallinarum</name>
    <dbReference type="NCBI Taxonomy" id="2779355"/>
    <lineage>
        <taxon>Bacteria</taxon>
        <taxon>Bacillati</taxon>
        <taxon>Bacillota</taxon>
        <taxon>Clostridia</taxon>
        <taxon>Eubacteriales</taxon>
        <taxon>Oscillospiraceae</taxon>
        <taxon>Ructibacterium</taxon>
    </lineage>
</organism>
<dbReference type="Pfam" id="PF18088">
    <property type="entry name" value="Glyco_H_20C_C"/>
    <property type="match status" value="1"/>
</dbReference>
<dbReference type="InterPro" id="IPR041063">
    <property type="entry name" value="Glyco_H_20C_C"/>
</dbReference>
<keyword evidence="2" id="KW-0378">Hydrolase</keyword>
<gene>
    <name evidence="5" type="ORF">INF28_10630</name>
</gene>
<dbReference type="Pfam" id="PF00728">
    <property type="entry name" value="Glyco_hydro_20"/>
    <property type="match status" value="1"/>
</dbReference>
<evidence type="ECO:0000313" key="5">
    <source>
        <dbReference type="EMBL" id="MBE5040914.1"/>
    </source>
</evidence>
<dbReference type="InterPro" id="IPR015883">
    <property type="entry name" value="Glyco_hydro_20_cat"/>
</dbReference>